<dbReference type="Proteomes" id="UP001288387">
    <property type="component" value="Unassembled WGS sequence"/>
</dbReference>
<dbReference type="AlphaFoldDB" id="A0AAJ2WIF0"/>
<sequence>MSDAFEIVMEAVPSVHVSTLLEEMGRMAESVSSTGWEGEPIAAGEHSAGRFHEFPYGSCMAQQVKGFRLGSAVHIPMLLIRVIRFEGMVSIELSFDMEWADIGVAMSELQRHFLELKTLSGSRTVYGGMEPAQDLETRFFTDDECGPLAVTGA</sequence>
<evidence type="ECO:0000313" key="2">
    <source>
        <dbReference type="Proteomes" id="UP001288387"/>
    </source>
</evidence>
<proteinExistence type="predicted"/>
<name>A0AAJ2WIF0_STEMA</name>
<dbReference type="EMBL" id="JAXRVB010000003">
    <property type="protein sequence ID" value="MDZ5763666.1"/>
    <property type="molecule type" value="Genomic_DNA"/>
</dbReference>
<comment type="caution">
    <text evidence="1">The sequence shown here is derived from an EMBL/GenBank/DDBJ whole genome shotgun (WGS) entry which is preliminary data.</text>
</comment>
<organism evidence="1 2">
    <name type="scientific">Stenotrophomonas maltophilia</name>
    <name type="common">Pseudomonas maltophilia</name>
    <name type="synonym">Xanthomonas maltophilia</name>
    <dbReference type="NCBI Taxonomy" id="40324"/>
    <lineage>
        <taxon>Bacteria</taxon>
        <taxon>Pseudomonadati</taxon>
        <taxon>Pseudomonadota</taxon>
        <taxon>Gammaproteobacteria</taxon>
        <taxon>Lysobacterales</taxon>
        <taxon>Lysobacteraceae</taxon>
        <taxon>Stenotrophomonas</taxon>
        <taxon>Stenotrophomonas maltophilia group</taxon>
    </lineage>
</organism>
<gene>
    <name evidence="1" type="ORF">U4I38_04170</name>
</gene>
<dbReference type="RefSeq" id="WP_099552420.1">
    <property type="nucleotide sequence ID" value="NZ_JAKJQX010000003.1"/>
</dbReference>
<reference evidence="1" key="1">
    <citation type="submission" date="2023-12" db="EMBL/GenBank/DDBJ databases">
        <title>'Antibacterial potential of Stenotrophomonas maltophilia cystic fibrosis isolates' (manuscript under preparation).</title>
        <authorList>
            <person name="Crisan C.V."/>
            <person name="Pettis M."/>
            <person name="Goldberg J.B."/>
        </authorList>
    </citation>
    <scope>NUCLEOTIDE SEQUENCE</scope>
    <source>
        <strain evidence="1">CCV129</strain>
    </source>
</reference>
<evidence type="ECO:0000313" key="1">
    <source>
        <dbReference type="EMBL" id="MDZ5763666.1"/>
    </source>
</evidence>
<protein>
    <submittedName>
        <fullName evidence="1">Uncharacterized protein</fullName>
    </submittedName>
</protein>
<accession>A0AAJ2WIF0</accession>